<evidence type="ECO:0000259" key="6">
    <source>
        <dbReference type="Pfam" id="PF04138"/>
    </source>
</evidence>
<feature type="transmembrane region" description="Helical" evidence="5">
    <location>
        <begin position="101"/>
        <end position="122"/>
    </location>
</feature>
<evidence type="ECO:0000256" key="4">
    <source>
        <dbReference type="ARBA" id="ARBA00023136"/>
    </source>
</evidence>
<dbReference type="GO" id="GO:0004497">
    <property type="term" value="F:monooxygenase activity"/>
    <property type="evidence" value="ECO:0007669"/>
    <property type="project" value="UniProtKB-KW"/>
</dbReference>
<feature type="transmembrane region" description="Helical" evidence="5">
    <location>
        <begin position="66"/>
        <end position="89"/>
    </location>
</feature>
<keyword evidence="8" id="KW-1185">Reference proteome</keyword>
<dbReference type="AlphaFoldDB" id="A0A1V9FW83"/>
<feature type="transmembrane region" description="Helical" evidence="5">
    <location>
        <begin position="27"/>
        <end position="46"/>
    </location>
</feature>
<proteinExistence type="predicted"/>
<evidence type="ECO:0000256" key="5">
    <source>
        <dbReference type="SAM" id="Phobius"/>
    </source>
</evidence>
<keyword evidence="3 5" id="KW-1133">Transmembrane helix</keyword>
<dbReference type="InterPro" id="IPR007267">
    <property type="entry name" value="GtrA_DPMS_TM"/>
</dbReference>
<evidence type="ECO:0000313" key="7">
    <source>
        <dbReference type="EMBL" id="OQP62558.1"/>
    </source>
</evidence>
<accession>A0A1V9FW83</accession>
<evidence type="ECO:0000256" key="3">
    <source>
        <dbReference type="ARBA" id="ARBA00022989"/>
    </source>
</evidence>
<feature type="domain" description="GtrA/DPMS transmembrane" evidence="6">
    <location>
        <begin position="26"/>
        <end position="154"/>
    </location>
</feature>
<evidence type="ECO:0000256" key="1">
    <source>
        <dbReference type="ARBA" id="ARBA00004141"/>
    </source>
</evidence>
<organism evidence="7 8">
    <name type="scientific">Niastella vici</name>
    <dbReference type="NCBI Taxonomy" id="1703345"/>
    <lineage>
        <taxon>Bacteria</taxon>
        <taxon>Pseudomonadati</taxon>
        <taxon>Bacteroidota</taxon>
        <taxon>Chitinophagia</taxon>
        <taxon>Chitinophagales</taxon>
        <taxon>Chitinophagaceae</taxon>
        <taxon>Niastella</taxon>
    </lineage>
</organism>
<dbReference type="EMBL" id="LVYD01000050">
    <property type="protein sequence ID" value="OQP62558.1"/>
    <property type="molecule type" value="Genomic_DNA"/>
</dbReference>
<keyword evidence="4 5" id="KW-0472">Membrane</keyword>
<evidence type="ECO:0000256" key="2">
    <source>
        <dbReference type="ARBA" id="ARBA00022692"/>
    </source>
</evidence>
<keyword evidence="2 5" id="KW-0812">Transmembrane</keyword>
<dbReference type="STRING" id="1703345.A3860_28110"/>
<keyword evidence="7" id="KW-0503">Monooxygenase</keyword>
<comment type="caution">
    <text evidence="7">The sequence shown here is derived from an EMBL/GenBank/DDBJ whole genome shotgun (WGS) entry which is preliminary data.</text>
</comment>
<dbReference type="GO" id="GO:0000271">
    <property type="term" value="P:polysaccharide biosynthetic process"/>
    <property type="evidence" value="ECO:0007669"/>
    <property type="project" value="InterPro"/>
</dbReference>
<dbReference type="Pfam" id="PF04138">
    <property type="entry name" value="GtrA_DPMS_TM"/>
    <property type="match status" value="1"/>
</dbReference>
<evidence type="ECO:0000313" key="8">
    <source>
        <dbReference type="Proteomes" id="UP000192796"/>
    </source>
</evidence>
<keyword evidence="7" id="KW-0560">Oxidoreductase</keyword>
<dbReference type="RefSeq" id="WP_081149033.1">
    <property type="nucleotide sequence ID" value="NZ_LVYD01000050.1"/>
</dbReference>
<dbReference type="GO" id="GO:0016020">
    <property type="term" value="C:membrane"/>
    <property type="evidence" value="ECO:0007669"/>
    <property type="project" value="UniProtKB-SubCell"/>
</dbReference>
<dbReference type="Proteomes" id="UP000192796">
    <property type="component" value="Unassembled WGS sequence"/>
</dbReference>
<sequence>MKNLINAVINYFYPYFRRLMPLQTFKYAACGGGNTILDITLFYLSVHYLFKTPLVPTPLGFPIKQHVAAFLVSFTITFPLGFYMSRTIVFPGSTIRGRIQLFRYFVLVMICLCLNYLFIRLFVEQCHLYPTVSKILTTFIVVGFSFLTQKHFTFKEETPEEGAFLEAEAAMETEVLDGEGSKNRK</sequence>
<protein>
    <submittedName>
        <fullName evidence="7">Phenylalanine 4-monooxygenase</fullName>
    </submittedName>
</protein>
<reference evidence="7 8" key="1">
    <citation type="submission" date="2016-03" db="EMBL/GenBank/DDBJ databases">
        <title>Niastella vici sp. nov., isolated from farmland soil.</title>
        <authorList>
            <person name="Chen L."/>
            <person name="Wang D."/>
            <person name="Yang S."/>
            <person name="Wang G."/>
        </authorList>
    </citation>
    <scope>NUCLEOTIDE SEQUENCE [LARGE SCALE GENOMIC DNA]</scope>
    <source>
        <strain evidence="7 8">DJ57</strain>
    </source>
</reference>
<comment type="subcellular location">
    <subcellularLocation>
        <location evidence="1">Membrane</location>
        <topology evidence="1">Multi-pass membrane protein</topology>
    </subcellularLocation>
</comment>
<gene>
    <name evidence="7" type="ORF">A3860_28110</name>
</gene>
<feature type="transmembrane region" description="Helical" evidence="5">
    <location>
        <begin position="128"/>
        <end position="147"/>
    </location>
</feature>
<name>A0A1V9FW83_9BACT</name>
<dbReference type="OrthoDB" id="771485at2"/>